<dbReference type="EMBL" id="GG662809">
    <property type="protein sequence ID" value="EAR89849.1"/>
    <property type="molecule type" value="Genomic_DNA"/>
</dbReference>
<dbReference type="OMA" id="KMNHENE"/>
<reference evidence="3" key="1">
    <citation type="journal article" date="2006" name="PLoS Biol.">
        <title>Macronuclear genome sequence of the ciliate Tetrahymena thermophila, a model eukaryote.</title>
        <authorList>
            <person name="Eisen J.A."/>
            <person name="Coyne R.S."/>
            <person name="Wu M."/>
            <person name="Wu D."/>
            <person name="Thiagarajan M."/>
            <person name="Wortman J.R."/>
            <person name="Badger J.H."/>
            <person name="Ren Q."/>
            <person name="Amedeo P."/>
            <person name="Jones K.M."/>
            <person name="Tallon L.J."/>
            <person name="Delcher A.L."/>
            <person name="Salzberg S.L."/>
            <person name="Silva J.C."/>
            <person name="Haas B.J."/>
            <person name="Majoros W.H."/>
            <person name="Farzad M."/>
            <person name="Carlton J.M."/>
            <person name="Smith R.K. Jr."/>
            <person name="Garg J."/>
            <person name="Pearlman R.E."/>
            <person name="Karrer K.M."/>
            <person name="Sun L."/>
            <person name="Manning G."/>
            <person name="Elde N.C."/>
            <person name="Turkewitz A.P."/>
            <person name="Asai D.J."/>
            <person name="Wilkes D.E."/>
            <person name="Wang Y."/>
            <person name="Cai H."/>
            <person name="Collins K."/>
            <person name="Stewart B.A."/>
            <person name="Lee S.R."/>
            <person name="Wilamowska K."/>
            <person name="Weinberg Z."/>
            <person name="Ruzzo W.L."/>
            <person name="Wloga D."/>
            <person name="Gaertig J."/>
            <person name="Frankel J."/>
            <person name="Tsao C.-C."/>
            <person name="Gorovsky M.A."/>
            <person name="Keeling P.J."/>
            <person name="Waller R.F."/>
            <person name="Patron N.J."/>
            <person name="Cherry J.M."/>
            <person name="Stover N.A."/>
            <person name="Krieger C.J."/>
            <person name="del Toro C."/>
            <person name="Ryder H.F."/>
            <person name="Williamson S.C."/>
            <person name="Barbeau R.A."/>
            <person name="Hamilton E.P."/>
            <person name="Orias E."/>
        </authorList>
    </citation>
    <scope>NUCLEOTIDE SEQUENCE [LARGE SCALE GENOMIC DNA]</scope>
    <source>
        <strain evidence="3">SB210</strain>
    </source>
</reference>
<dbReference type="RefSeq" id="XP_001010094.1">
    <property type="nucleotide sequence ID" value="XM_001010094.1"/>
</dbReference>
<keyword evidence="1" id="KW-0175">Coiled coil</keyword>
<accession>Q22WZ7</accession>
<feature type="coiled-coil region" evidence="1">
    <location>
        <begin position="97"/>
        <end position="403"/>
    </location>
</feature>
<name>Q22WZ7_TETTS</name>
<gene>
    <name evidence="2" type="ORF">TTHERM_00633560</name>
</gene>
<dbReference type="HOGENOM" id="CLU_480225_0_0_1"/>
<evidence type="ECO:0000313" key="3">
    <source>
        <dbReference type="Proteomes" id="UP000009168"/>
    </source>
</evidence>
<dbReference type="Proteomes" id="UP000009168">
    <property type="component" value="Unassembled WGS sequence"/>
</dbReference>
<organism evidence="2 3">
    <name type="scientific">Tetrahymena thermophila (strain SB210)</name>
    <dbReference type="NCBI Taxonomy" id="312017"/>
    <lineage>
        <taxon>Eukaryota</taxon>
        <taxon>Sar</taxon>
        <taxon>Alveolata</taxon>
        <taxon>Ciliophora</taxon>
        <taxon>Intramacronucleata</taxon>
        <taxon>Oligohymenophorea</taxon>
        <taxon>Hymenostomatida</taxon>
        <taxon>Tetrahymenina</taxon>
        <taxon>Tetrahymenidae</taxon>
        <taxon>Tetrahymena</taxon>
    </lineage>
</organism>
<dbReference type="AlphaFoldDB" id="Q22WZ7"/>
<dbReference type="eggNOG" id="ENOG502T0YV">
    <property type="taxonomic scope" value="Eukaryota"/>
</dbReference>
<keyword evidence="3" id="KW-1185">Reference proteome</keyword>
<proteinExistence type="predicted"/>
<feature type="coiled-coil region" evidence="1">
    <location>
        <begin position="33"/>
        <end position="60"/>
    </location>
</feature>
<evidence type="ECO:0000313" key="2">
    <source>
        <dbReference type="EMBL" id="EAR89849.1"/>
    </source>
</evidence>
<dbReference type="GeneID" id="7826243"/>
<sequence length="568" mass="67427">MNNQTTHPPQYRFSVTEIQKKDGDQVDPNDVISKKLQEQVILMKKRQEELLKELEEIDKNPLSIIVQNENQKPNEQQNQQQEKQVVAPKNVKGSKFNKNMNNRNAREQQILDEQKAKEVVKPEKKEDFSQKVNQMNVKLFEMQQRVKQKEVERIKKDQEEKLFRLKKDKEIIKKQTEKAKTELNMKNNKLKEQIEKAKVVKDSLQQKHKEVQESKQIKEINIRKLESRAIQLDYDLESQIGDVARTDGILSSLKLQIRERDNEIKNLNENIRVENLEYQKLHNDLGEIKKQITKLEFDQNKIRDERERLIKEIEKKNDQNNKKYTSLYEDFLKLESKKSEKQVQISSLKRDLEKKKEKILDLKSDNKIIENKVENNDKLRRKLEKKEKKIFELEAEIESQKKQKRVEIVEKVIERPLVIEKPVIVEKPVLIKEEIRINEPIQLEIVRVKGEINNLSRANNEMVNEIDYWRKKCIDQEDTQKIRQDQIKMNHENEKLIILEKIKGNQANARSISDKINAIYTEIEALIKTNQSKNAQLGQCLSDIYNKNKNLESVVMTSTFPVKLNTTY</sequence>
<dbReference type="KEGG" id="tet:TTHERM_00633560"/>
<protein>
    <submittedName>
        <fullName evidence="2">Uncharacterized protein</fullName>
    </submittedName>
</protein>
<evidence type="ECO:0000256" key="1">
    <source>
        <dbReference type="SAM" id="Coils"/>
    </source>
</evidence>
<dbReference type="InParanoid" id="Q22WZ7"/>